<protein>
    <submittedName>
        <fullName evidence="1">Uncharacterized protein</fullName>
    </submittedName>
</protein>
<evidence type="ECO:0000313" key="1">
    <source>
        <dbReference type="EMBL" id="KFB74140.1"/>
    </source>
</evidence>
<gene>
    <name evidence="1" type="ORF">AW09_000592</name>
</gene>
<sequence length="89" mass="9667">MPNARQLCGQGLTASAFGLGFSGERLMRPHFGRLAFFGQARFAGDQVRRQRFIEEVSVAGDERFALDAEFHAAQVGVEQAVVSPAAILE</sequence>
<accession>A0A080M1H1</accession>
<reference evidence="1 2" key="1">
    <citation type="submission" date="2014-02" db="EMBL/GenBank/DDBJ databases">
        <title>Expanding our view of genomic diversity in Candidatus Accumulibacter clades.</title>
        <authorList>
            <person name="Skennerton C.T."/>
            <person name="Barr J.J."/>
            <person name="Slater F.R."/>
            <person name="Bond P.L."/>
            <person name="Tyson G.W."/>
        </authorList>
    </citation>
    <scope>NUCLEOTIDE SEQUENCE [LARGE SCALE GENOMIC DNA]</scope>
    <source>
        <strain evidence="2">BA-91</strain>
    </source>
</reference>
<dbReference type="EMBL" id="JDVG02000093">
    <property type="protein sequence ID" value="KFB74140.1"/>
    <property type="molecule type" value="Genomic_DNA"/>
</dbReference>
<name>A0A080M1H1_9PROT</name>
<organism evidence="1 2">
    <name type="scientific">Candidatus Accumulibacter phosphatis</name>
    <dbReference type="NCBI Taxonomy" id="327160"/>
    <lineage>
        <taxon>Bacteria</taxon>
        <taxon>Pseudomonadati</taxon>
        <taxon>Pseudomonadota</taxon>
        <taxon>Betaproteobacteria</taxon>
        <taxon>Candidatus Accumulibacter</taxon>
    </lineage>
</organism>
<dbReference type="AlphaFoldDB" id="A0A080M1H1"/>
<comment type="caution">
    <text evidence="1">The sequence shown here is derived from an EMBL/GenBank/DDBJ whole genome shotgun (WGS) entry which is preliminary data.</text>
</comment>
<dbReference type="Proteomes" id="UP000020077">
    <property type="component" value="Unassembled WGS sequence"/>
</dbReference>
<proteinExistence type="predicted"/>
<evidence type="ECO:0000313" key="2">
    <source>
        <dbReference type="Proteomes" id="UP000020077"/>
    </source>
</evidence>